<gene>
    <name evidence="3" type="ORF">MYCIT1_LOCUS3299</name>
</gene>
<feature type="transmembrane region" description="Helical" evidence="2">
    <location>
        <begin position="479"/>
        <end position="499"/>
    </location>
</feature>
<dbReference type="AlphaFoldDB" id="A0AAD2GV17"/>
<keyword evidence="4" id="KW-1185">Reference proteome</keyword>
<accession>A0AAD2GV17</accession>
<proteinExistence type="predicted"/>
<dbReference type="EMBL" id="CAVNYO010000044">
    <property type="protein sequence ID" value="CAK5263715.1"/>
    <property type="molecule type" value="Genomic_DNA"/>
</dbReference>
<protein>
    <submittedName>
        <fullName evidence="3">Uncharacterized protein</fullName>
    </submittedName>
</protein>
<dbReference type="Proteomes" id="UP001295794">
    <property type="component" value="Unassembled WGS sequence"/>
</dbReference>
<evidence type="ECO:0000256" key="2">
    <source>
        <dbReference type="SAM" id="Phobius"/>
    </source>
</evidence>
<feature type="transmembrane region" description="Helical" evidence="2">
    <location>
        <begin position="320"/>
        <end position="342"/>
    </location>
</feature>
<name>A0AAD2GV17_9AGAR</name>
<evidence type="ECO:0000313" key="3">
    <source>
        <dbReference type="EMBL" id="CAK5263715.1"/>
    </source>
</evidence>
<reference evidence="3" key="1">
    <citation type="submission" date="2023-11" db="EMBL/GenBank/DDBJ databases">
        <authorList>
            <person name="De Vega J J."/>
            <person name="De Vega J J."/>
        </authorList>
    </citation>
    <scope>NUCLEOTIDE SEQUENCE</scope>
</reference>
<keyword evidence="2" id="KW-0812">Transmembrane</keyword>
<organism evidence="3 4">
    <name type="scientific">Mycena citricolor</name>
    <dbReference type="NCBI Taxonomy" id="2018698"/>
    <lineage>
        <taxon>Eukaryota</taxon>
        <taxon>Fungi</taxon>
        <taxon>Dikarya</taxon>
        <taxon>Basidiomycota</taxon>
        <taxon>Agaricomycotina</taxon>
        <taxon>Agaricomycetes</taxon>
        <taxon>Agaricomycetidae</taxon>
        <taxon>Agaricales</taxon>
        <taxon>Marasmiineae</taxon>
        <taxon>Mycenaceae</taxon>
        <taxon>Mycena</taxon>
    </lineage>
</organism>
<evidence type="ECO:0000256" key="1">
    <source>
        <dbReference type="SAM" id="MobiDB-lite"/>
    </source>
</evidence>
<feature type="region of interest" description="Disordered" evidence="1">
    <location>
        <begin position="282"/>
        <end position="304"/>
    </location>
</feature>
<comment type="caution">
    <text evidence="3">The sequence shown here is derived from an EMBL/GenBank/DDBJ whole genome shotgun (WGS) entry which is preliminary data.</text>
</comment>
<keyword evidence="2" id="KW-0472">Membrane</keyword>
<keyword evidence="2" id="KW-1133">Transmembrane helix</keyword>
<evidence type="ECO:0000313" key="4">
    <source>
        <dbReference type="Proteomes" id="UP001295794"/>
    </source>
</evidence>
<sequence length="507" mass="56420">MPPFSSLWRSRRSDDSPDLLTALPLPTIERRRRKVEKASIGVPVLLSIPRRFECLAPVEYTRRSLTSSSLHNRSGTVTGPATRTAEVRPSTYPLIRSYSLPTPSSPPMAASPVIGSSVGERITAHFSAPPAARSYSHSPLHIDTARRPLSPIQEHSYASPMSLRATSPVGDISPLDLPRPTPVARAAFIHRSISDPPALPPLNFAPYFPGPHPFQEGDGPPRRPPRVVQTIYSAAANSSTGSLHAESFVTAASREAASPKSPERAVVRYSVATSSTLRASRVGSPMGEAQLQRGGTMGSNTGNSSLRRKPRHWFDHVTPAAFLFCLGFLCPPCWWIGGYYVLFFTEVPPQRTLWEHYVTETRWWGDLTCGVWRANLCRRNRLQRKPEKPLLLPRWVAANNTSASLTGISYYYPFVSRPAPRLDESGRAPSPQSVFAVVVRRLNAWIDYATFSRFEEVKRARESPLRIIDPWIERCRRAFCYWCGFVFLSVLVMIGWNIAVATGVVSY</sequence>